<dbReference type="InterPro" id="IPR000873">
    <property type="entry name" value="AMP-dep_synth/lig_dom"/>
</dbReference>
<feature type="domain" description="Carrier" evidence="4">
    <location>
        <begin position="19"/>
        <end position="95"/>
    </location>
</feature>
<dbReference type="InterPro" id="IPR045851">
    <property type="entry name" value="AMP-bd_C_sf"/>
</dbReference>
<dbReference type="GO" id="GO:0005886">
    <property type="term" value="C:plasma membrane"/>
    <property type="evidence" value="ECO:0007669"/>
    <property type="project" value="TreeGrafter"/>
</dbReference>
<name>W4LY37_ENTF1</name>
<dbReference type="GO" id="GO:0016746">
    <property type="term" value="F:acyltransferase activity"/>
    <property type="evidence" value="ECO:0007669"/>
    <property type="project" value="InterPro"/>
</dbReference>
<evidence type="ECO:0000256" key="1">
    <source>
        <dbReference type="ARBA" id="ARBA00006432"/>
    </source>
</evidence>
<dbReference type="CDD" id="cd07989">
    <property type="entry name" value="LPLAT_AGPAT-like"/>
    <property type="match status" value="1"/>
</dbReference>
<dbReference type="FunFam" id="3.40.50.12780:FF:000013">
    <property type="entry name" value="Long-chain-fatty-acid--AMP ligase FadD32"/>
    <property type="match status" value="1"/>
</dbReference>
<dbReference type="EMBL" id="AZHW01000116">
    <property type="protein sequence ID" value="ETX02676.1"/>
    <property type="molecule type" value="Genomic_DNA"/>
</dbReference>
<dbReference type="GO" id="GO:0006633">
    <property type="term" value="P:fatty acid biosynthetic process"/>
    <property type="evidence" value="ECO:0007669"/>
    <property type="project" value="TreeGrafter"/>
</dbReference>
<dbReference type="SMART" id="SM00563">
    <property type="entry name" value="PlsC"/>
    <property type="match status" value="1"/>
</dbReference>
<dbReference type="InterPro" id="IPR020845">
    <property type="entry name" value="AMP-binding_CS"/>
</dbReference>
<dbReference type="GO" id="GO:0070566">
    <property type="term" value="F:adenylyltransferase activity"/>
    <property type="evidence" value="ECO:0007669"/>
    <property type="project" value="TreeGrafter"/>
</dbReference>
<dbReference type="Gene3D" id="1.10.1200.10">
    <property type="entry name" value="ACP-like"/>
    <property type="match status" value="1"/>
</dbReference>
<dbReference type="AlphaFoldDB" id="W4LY37"/>
<dbReference type="Gene3D" id="3.30.300.30">
    <property type="match status" value="1"/>
</dbReference>
<dbReference type="PANTHER" id="PTHR22754">
    <property type="entry name" value="DISCO-INTERACTING PROTEIN 2 DIP2 -RELATED"/>
    <property type="match status" value="1"/>
</dbReference>
<dbReference type="Proteomes" id="UP000019141">
    <property type="component" value="Unassembled WGS sequence"/>
</dbReference>
<proteinExistence type="inferred from homology"/>
<organism evidence="5 6">
    <name type="scientific">Entotheonella factor</name>
    <dbReference type="NCBI Taxonomy" id="1429438"/>
    <lineage>
        <taxon>Bacteria</taxon>
        <taxon>Pseudomonadati</taxon>
        <taxon>Nitrospinota/Tectimicrobiota group</taxon>
        <taxon>Candidatus Tectimicrobiota</taxon>
        <taxon>Candidatus Entotheonellia</taxon>
        <taxon>Candidatus Entotheonellales</taxon>
        <taxon>Candidatus Entotheonellaceae</taxon>
        <taxon>Candidatus Entotheonella</taxon>
    </lineage>
</organism>
<comment type="similarity">
    <text evidence="1">Belongs to the ATP-dependent AMP-binding enzyme family.</text>
</comment>
<dbReference type="PANTHER" id="PTHR22754:SF32">
    <property type="entry name" value="DISCO-INTERACTING PROTEIN 2"/>
    <property type="match status" value="1"/>
</dbReference>
<dbReference type="GO" id="GO:0016874">
    <property type="term" value="F:ligase activity"/>
    <property type="evidence" value="ECO:0007669"/>
    <property type="project" value="UniProtKB-KW"/>
</dbReference>
<dbReference type="PROSITE" id="PS00455">
    <property type="entry name" value="AMP_BINDING"/>
    <property type="match status" value="1"/>
</dbReference>
<dbReference type="InterPro" id="IPR040097">
    <property type="entry name" value="FAAL/FAAC"/>
</dbReference>
<evidence type="ECO:0000313" key="5">
    <source>
        <dbReference type="EMBL" id="ETX02676.1"/>
    </source>
</evidence>
<keyword evidence="6" id="KW-1185">Reference proteome</keyword>
<dbReference type="SUPFAM" id="SSF69593">
    <property type="entry name" value="Glycerol-3-phosphate (1)-acyltransferase"/>
    <property type="match status" value="1"/>
</dbReference>
<dbReference type="GO" id="GO:0071766">
    <property type="term" value="P:Actinobacterium-type cell wall biogenesis"/>
    <property type="evidence" value="ECO:0007669"/>
    <property type="project" value="UniProtKB-ARBA"/>
</dbReference>
<evidence type="ECO:0000256" key="2">
    <source>
        <dbReference type="ARBA" id="ARBA00022598"/>
    </source>
</evidence>
<dbReference type="Pfam" id="PF01553">
    <property type="entry name" value="Acyltransferase"/>
    <property type="match status" value="1"/>
</dbReference>
<dbReference type="HOGENOM" id="CLU_000022_23_5_7"/>
<dbReference type="PROSITE" id="PS50075">
    <property type="entry name" value="CARRIER"/>
    <property type="match status" value="1"/>
</dbReference>
<dbReference type="InterPro" id="IPR002123">
    <property type="entry name" value="Plipid/glycerol_acylTrfase"/>
</dbReference>
<keyword evidence="3" id="KW-1133">Transmembrane helix</keyword>
<dbReference type="SUPFAM" id="SSF56801">
    <property type="entry name" value="Acetyl-CoA synthetase-like"/>
    <property type="match status" value="1"/>
</dbReference>
<feature type="transmembrane region" description="Helical" evidence="3">
    <location>
        <begin position="712"/>
        <end position="736"/>
    </location>
</feature>
<accession>W4LY37</accession>
<dbReference type="InterPro" id="IPR042099">
    <property type="entry name" value="ANL_N_sf"/>
</dbReference>
<dbReference type="Gene3D" id="3.40.50.12780">
    <property type="entry name" value="N-terminal domain of ligase-like"/>
    <property type="match status" value="1"/>
</dbReference>
<comment type="caution">
    <text evidence="5">The sequence shown here is derived from an EMBL/GenBank/DDBJ whole genome shotgun (WGS) entry which is preliminary data.</text>
</comment>
<dbReference type="InterPro" id="IPR036736">
    <property type="entry name" value="ACP-like_sf"/>
</dbReference>
<reference evidence="5 6" key="1">
    <citation type="journal article" date="2014" name="Nature">
        <title>An environmental bacterial taxon with a large and distinct metabolic repertoire.</title>
        <authorList>
            <person name="Wilson M.C."/>
            <person name="Mori T."/>
            <person name="Ruckert C."/>
            <person name="Uria A.R."/>
            <person name="Helf M.J."/>
            <person name="Takada K."/>
            <person name="Gernert C."/>
            <person name="Steffens U.A."/>
            <person name="Heycke N."/>
            <person name="Schmitt S."/>
            <person name="Rinke C."/>
            <person name="Helfrich E.J."/>
            <person name="Brachmann A.O."/>
            <person name="Gurgui C."/>
            <person name="Wakimoto T."/>
            <person name="Kracht M."/>
            <person name="Crusemann M."/>
            <person name="Hentschel U."/>
            <person name="Abe I."/>
            <person name="Matsunaga S."/>
            <person name="Kalinowski J."/>
            <person name="Takeyama H."/>
            <person name="Piel J."/>
        </authorList>
    </citation>
    <scope>NUCLEOTIDE SEQUENCE [LARGE SCALE GENOMIC DNA]</scope>
    <source>
        <strain evidence="6">TSY1</strain>
    </source>
</reference>
<dbReference type="Pfam" id="PF00501">
    <property type="entry name" value="AMP-binding"/>
    <property type="match status" value="1"/>
</dbReference>
<dbReference type="CDD" id="cd05931">
    <property type="entry name" value="FAAL"/>
    <property type="match status" value="1"/>
</dbReference>
<dbReference type="Pfam" id="PF00550">
    <property type="entry name" value="PP-binding"/>
    <property type="match status" value="1"/>
</dbReference>
<evidence type="ECO:0000256" key="3">
    <source>
        <dbReference type="SAM" id="Phobius"/>
    </source>
</evidence>
<protein>
    <submittedName>
        <fullName evidence="5">AMP-dependent synthetase and ligase</fullName>
    </submittedName>
</protein>
<keyword evidence="2 5" id="KW-0436">Ligase</keyword>
<dbReference type="SUPFAM" id="SSF47336">
    <property type="entry name" value="ACP-like"/>
    <property type="match status" value="1"/>
</dbReference>
<keyword evidence="3" id="KW-0472">Membrane</keyword>
<keyword evidence="3" id="KW-0812">Transmembrane</keyword>
<evidence type="ECO:0000313" key="6">
    <source>
        <dbReference type="Proteomes" id="UP000019141"/>
    </source>
</evidence>
<gene>
    <name evidence="5" type="ORF">ETSY1_02725</name>
</gene>
<sequence length="958" mass="105681">MSQFSQDAQAEASTDANANVLMDVIGKLVEEMRPHAAAQSLTLDSAFERDLGIDSLGRVELLERIEQTFGYRLPEHVIISAETPRDLLRMLQHTDLAAAPQLANNPQGAAPVLQTSNGEVAIPLHAQTLVEVLEWHAQHHPQRQHITLYGDDETLEYITYGDLYSGAMAIAAALRQRDLMPRQTVALMLPTSRAFFESFLGILLAGAIPVPLYPPVRPSQIEDHMRRQIGILDNAQATMMITIPEVQTLARLLQPKVPTLRHVVTKRDLEGATSDGTRPTVEVDDIAFLQYTSGSTGNPKGVVLTHANLLANIRAMMMASEATPQDVFVSWLPLYHDMGLIGAWLGSLYQAYHLVIMSPLTFLTRPQRWLEAIHVHRGTLSGGPNFAYELCVRRVRDEDIAGYDLSSWRIAFSGAEPVSPATMQRFTDRFTAYGFQSRSMSPVYGLAEGTLGLAFPAFGNGPRLDPVQREVFTRTGQAAPADPDDPDPLTFVSCGYPLPGHQIRIVDSAGYEVPERREGHLEFSGPSATSGYFRNPEASRELERDGWIDSGDLAYVAEGEVFITGRAKDMIIRAGRNLHPYELEEAVGNLPGVRKGCVAAFGSRDSATGTERLVVLAETRETGTEEQTKLRSQIDALVVDMLGAPADDVVLAPPQTVLKTSSGKIRRAASRERYEQGDIGKRPSAIWWQILRLGVASLWPRIRRTSRSLLELAYGLAAWAVLGITVVMVLITIAIVPTQQRRQALAQRLARLALRILGIRLTVHGLDHIPETHPYVVVVNHSSYVDAVALMATLPPGLSYVGKRELGKVSIARFVFERLGVEFVERLDTQKSIEDSDRLLQLVQGGQSIVFFPEGTFGREPGLRPFRMGAFTIAAQVGAPVVPVALRGTRSVLRGEQWLPHPRPIRVTILPALYPKGTEWLDRLSLREATRQAILQHCGEPALENPAEPTVFEQQTQE</sequence>
<dbReference type="PATRIC" id="fig|1429438.4.peg.710"/>
<evidence type="ECO:0000259" key="4">
    <source>
        <dbReference type="PROSITE" id="PS50075"/>
    </source>
</evidence>
<dbReference type="InterPro" id="IPR009081">
    <property type="entry name" value="PP-bd_ACP"/>
</dbReference>